<dbReference type="Gene3D" id="1.25.40.10">
    <property type="entry name" value="Tetratricopeptide repeat domain"/>
    <property type="match status" value="1"/>
</dbReference>
<evidence type="ECO:0000256" key="1">
    <source>
        <dbReference type="PROSITE-ProRule" id="PRU00339"/>
    </source>
</evidence>
<name>A0A934KU41_9FLAO</name>
<evidence type="ECO:0000313" key="4">
    <source>
        <dbReference type="Proteomes" id="UP000662373"/>
    </source>
</evidence>
<dbReference type="SUPFAM" id="SSF48452">
    <property type="entry name" value="TPR-like"/>
    <property type="match status" value="1"/>
</dbReference>
<dbReference type="Proteomes" id="UP000662373">
    <property type="component" value="Unassembled WGS sequence"/>
</dbReference>
<accession>A0A934KU41</accession>
<dbReference type="RefSeq" id="WP_199598693.1">
    <property type="nucleotide sequence ID" value="NZ_JAEHJZ010000019.1"/>
</dbReference>
<dbReference type="SMART" id="SM00028">
    <property type="entry name" value="TPR"/>
    <property type="match status" value="2"/>
</dbReference>
<evidence type="ECO:0000313" key="3">
    <source>
        <dbReference type="EMBL" id="MBJ7880788.1"/>
    </source>
</evidence>
<reference evidence="3 4" key="1">
    <citation type="submission" date="2020-09" db="EMBL/GenBank/DDBJ databases">
        <title>Draft genome of Gelidibacter salicanalis PAMC21136.</title>
        <authorList>
            <person name="Park H."/>
        </authorList>
    </citation>
    <scope>NUCLEOTIDE SEQUENCE [LARGE SCALE GENOMIC DNA]</scope>
    <source>
        <strain evidence="3 4">PAMC21136</strain>
    </source>
</reference>
<comment type="caution">
    <text evidence="3">The sequence shown here is derived from an EMBL/GenBank/DDBJ whole genome shotgun (WGS) entry which is preliminary data.</text>
</comment>
<organism evidence="3 4">
    <name type="scientific">Gelidibacter salicanalis</name>
    <dbReference type="NCBI Taxonomy" id="291193"/>
    <lineage>
        <taxon>Bacteria</taxon>
        <taxon>Pseudomonadati</taxon>
        <taxon>Bacteroidota</taxon>
        <taxon>Flavobacteriia</taxon>
        <taxon>Flavobacteriales</taxon>
        <taxon>Flavobacteriaceae</taxon>
        <taxon>Gelidibacter</taxon>
    </lineage>
</organism>
<gene>
    <name evidence="3" type="ORF">JEM65_09030</name>
</gene>
<sequence>MKKQVTLLLLTLFMGFNVGFAQQDEECMLNLTMLNDYAKSKKFNEAYEPFMKLRSKCPKFNYAIYYYGERVLKDKIDNTTGTEQLNYVNDLMKLWDEGLVNFPNKYKAGDILQDKAMLKYDHRDALGLSNKQVYDAFDEVYKKAPESFTNPKGLYVYFSTIVDMHDAKEVEVLDVFNKYDDVSDKIGQEIDNYTQKLNPLVEKEEAGTELDKKEAQYKKQYESYLDNYEKISGSIDSKLGKLANCEVLIPLYTRDFDKYKTDAVWLKRAVSRMYNKECTDDPLYTDLVKAYDASSPSAETKFFVYNLLMKQGKEKEAKPYLDQSYDLEKDPLKKSRLAMNFGKSLKSQGNYGAARTYFQKSLALNPSNGRAHIEIAQMYASSANNCGDTQFNKRAVFWLAAAEARKAGRVDANLRSYAEQLAASYDGTAPQRAEIFTAGNGGQTIRIGCWIGLSVTVPKI</sequence>
<evidence type="ECO:0000256" key="2">
    <source>
        <dbReference type="SAM" id="SignalP"/>
    </source>
</evidence>
<proteinExistence type="predicted"/>
<keyword evidence="4" id="KW-1185">Reference proteome</keyword>
<dbReference type="PROSITE" id="PS50005">
    <property type="entry name" value="TPR"/>
    <property type="match status" value="1"/>
</dbReference>
<dbReference type="AlphaFoldDB" id="A0A934KU41"/>
<keyword evidence="2" id="KW-0732">Signal</keyword>
<feature type="signal peptide" evidence="2">
    <location>
        <begin position="1"/>
        <end position="21"/>
    </location>
</feature>
<dbReference type="InterPro" id="IPR011990">
    <property type="entry name" value="TPR-like_helical_dom_sf"/>
</dbReference>
<protein>
    <recommendedName>
        <fullName evidence="5">Tetratricopeptide repeat protein</fullName>
    </recommendedName>
</protein>
<feature type="chain" id="PRO_5037519272" description="Tetratricopeptide repeat protein" evidence="2">
    <location>
        <begin position="22"/>
        <end position="460"/>
    </location>
</feature>
<dbReference type="InterPro" id="IPR019734">
    <property type="entry name" value="TPR_rpt"/>
</dbReference>
<feature type="repeat" description="TPR" evidence="1">
    <location>
        <begin position="335"/>
        <end position="368"/>
    </location>
</feature>
<keyword evidence="1" id="KW-0802">TPR repeat</keyword>
<evidence type="ECO:0008006" key="5">
    <source>
        <dbReference type="Google" id="ProtNLM"/>
    </source>
</evidence>
<dbReference type="EMBL" id="JAEHJZ010000019">
    <property type="protein sequence ID" value="MBJ7880788.1"/>
    <property type="molecule type" value="Genomic_DNA"/>
</dbReference>